<dbReference type="EMBL" id="ML987212">
    <property type="protein sequence ID" value="KAF2241318.1"/>
    <property type="molecule type" value="Genomic_DNA"/>
</dbReference>
<keyword evidence="2" id="KW-1185">Reference proteome</keyword>
<dbReference type="RefSeq" id="XP_033676322.1">
    <property type="nucleotide sequence ID" value="XM_033834185.1"/>
</dbReference>
<protein>
    <submittedName>
        <fullName evidence="1">Uncharacterized protein</fullName>
    </submittedName>
</protein>
<dbReference type="GeneID" id="54587515"/>
<reference evidence="1" key="1">
    <citation type="journal article" date="2020" name="Stud. Mycol.">
        <title>101 Dothideomycetes genomes: a test case for predicting lifestyles and emergence of pathogens.</title>
        <authorList>
            <person name="Haridas S."/>
            <person name="Albert R."/>
            <person name="Binder M."/>
            <person name="Bloem J."/>
            <person name="Labutti K."/>
            <person name="Salamov A."/>
            <person name="Andreopoulos B."/>
            <person name="Baker S."/>
            <person name="Barry K."/>
            <person name="Bills G."/>
            <person name="Bluhm B."/>
            <person name="Cannon C."/>
            <person name="Castanera R."/>
            <person name="Culley D."/>
            <person name="Daum C."/>
            <person name="Ezra D."/>
            <person name="Gonzalez J."/>
            <person name="Henrissat B."/>
            <person name="Kuo A."/>
            <person name="Liang C."/>
            <person name="Lipzen A."/>
            <person name="Lutzoni F."/>
            <person name="Magnuson J."/>
            <person name="Mondo S."/>
            <person name="Nolan M."/>
            <person name="Ohm R."/>
            <person name="Pangilinan J."/>
            <person name="Park H.-J."/>
            <person name="Ramirez L."/>
            <person name="Alfaro M."/>
            <person name="Sun H."/>
            <person name="Tritt A."/>
            <person name="Yoshinaga Y."/>
            <person name="Zwiers L.-H."/>
            <person name="Turgeon B."/>
            <person name="Goodwin S."/>
            <person name="Spatafora J."/>
            <person name="Crous P."/>
            <person name="Grigoriev I."/>
        </authorList>
    </citation>
    <scope>NUCLEOTIDE SEQUENCE</scope>
    <source>
        <strain evidence="1">CBS 122368</strain>
    </source>
</reference>
<dbReference type="AlphaFoldDB" id="A0A6A6HU79"/>
<organism evidence="1 2">
    <name type="scientific">Trematosphaeria pertusa</name>
    <dbReference type="NCBI Taxonomy" id="390896"/>
    <lineage>
        <taxon>Eukaryota</taxon>
        <taxon>Fungi</taxon>
        <taxon>Dikarya</taxon>
        <taxon>Ascomycota</taxon>
        <taxon>Pezizomycotina</taxon>
        <taxon>Dothideomycetes</taxon>
        <taxon>Pleosporomycetidae</taxon>
        <taxon>Pleosporales</taxon>
        <taxon>Massarineae</taxon>
        <taxon>Trematosphaeriaceae</taxon>
        <taxon>Trematosphaeria</taxon>
    </lineage>
</organism>
<accession>A0A6A6HU79</accession>
<dbReference type="Gene3D" id="2.120.10.70">
    <property type="entry name" value="Fucose-specific lectin"/>
    <property type="match status" value="1"/>
</dbReference>
<dbReference type="SUPFAM" id="SSF89372">
    <property type="entry name" value="Fucose-specific lectin"/>
    <property type="match status" value="1"/>
</dbReference>
<dbReference type="Proteomes" id="UP000800094">
    <property type="component" value="Unassembled WGS sequence"/>
</dbReference>
<dbReference type="OrthoDB" id="3923199at2759"/>
<proteinExistence type="predicted"/>
<sequence length="128" mass="14514">MASTSQYFAIPRDPTSPEIDNFLASRMDRRDEKRISYSLNDTSVWHIFYVSEDNVVKQKQNSNSTNIWQDGPLTELNLTAYDAPNVGLLACWYGNYYGDSDASKFPTRDGNNNTIPFNSSAPVARWCS</sequence>
<gene>
    <name evidence="1" type="ORF">BU26DRAFT_571821</name>
</gene>
<name>A0A6A6HU79_9PLEO</name>
<evidence type="ECO:0000313" key="2">
    <source>
        <dbReference type="Proteomes" id="UP000800094"/>
    </source>
</evidence>
<evidence type="ECO:0000313" key="1">
    <source>
        <dbReference type="EMBL" id="KAF2241318.1"/>
    </source>
</evidence>